<accession>A0A9P7A451</accession>
<keyword evidence="2" id="KW-1185">Reference proteome</keyword>
<dbReference type="EMBL" id="JABBWD010000006">
    <property type="protein sequence ID" value="KAG1781400.1"/>
    <property type="molecule type" value="Genomic_DNA"/>
</dbReference>
<evidence type="ECO:0000313" key="1">
    <source>
        <dbReference type="EMBL" id="KAG1781400.1"/>
    </source>
</evidence>
<evidence type="ECO:0000313" key="2">
    <source>
        <dbReference type="Proteomes" id="UP000714275"/>
    </source>
</evidence>
<sequence>ACGHSCLLPCHPGPCPVCAVTVRKGCWCGCQVSTVRCSSLASPNSTAGVSCSVIHCRAGILSTHALMFATPSKCKPCVMTEIIASYCGKEKRESHAVTGKIYHITMQ</sequence>
<reference evidence="1" key="1">
    <citation type="journal article" date="2020" name="New Phytol.">
        <title>Comparative genomics reveals dynamic genome evolution in host specialist ectomycorrhizal fungi.</title>
        <authorList>
            <person name="Lofgren L.A."/>
            <person name="Nguyen N.H."/>
            <person name="Vilgalys R."/>
            <person name="Ruytinx J."/>
            <person name="Liao H.L."/>
            <person name="Branco S."/>
            <person name="Kuo A."/>
            <person name="LaButti K."/>
            <person name="Lipzen A."/>
            <person name="Andreopoulos W."/>
            <person name="Pangilinan J."/>
            <person name="Riley R."/>
            <person name="Hundley H."/>
            <person name="Na H."/>
            <person name="Barry K."/>
            <person name="Grigoriev I.V."/>
            <person name="Stajich J.E."/>
            <person name="Kennedy P.G."/>
        </authorList>
    </citation>
    <scope>NUCLEOTIDE SEQUENCE</scope>
    <source>
        <strain evidence="1">DOB743</strain>
    </source>
</reference>
<proteinExistence type="predicted"/>
<dbReference type="AlphaFoldDB" id="A0A9P7A451"/>
<name>A0A9P7A451_9AGAM</name>
<organism evidence="1 2">
    <name type="scientific">Suillus placidus</name>
    <dbReference type="NCBI Taxonomy" id="48579"/>
    <lineage>
        <taxon>Eukaryota</taxon>
        <taxon>Fungi</taxon>
        <taxon>Dikarya</taxon>
        <taxon>Basidiomycota</taxon>
        <taxon>Agaricomycotina</taxon>
        <taxon>Agaricomycetes</taxon>
        <taxon>Agaricomycetidae</taxon>
        <taxon>Boletales</taxon>
        <taxon>Suillineae</taxon>
        <taxon>Suillaceae</taxon>
        <taxon>Suillus</taxon>
    </lineage>
</organism>
<dbReference type="OrthoDB" id="6512771at2759"/>
<feature type="non-terminal residue" evidence="1">
    <location>
        <position position="1"/>
    </location>
</feature>
<gene>
    <name evidence="1" type="ORF">EV702DRAFT_963069</name>
</gene>
<comment type="caution">
    <text evidence="1">The sequence shown here is derived from an EMBL/GenBank/DDBJ whole genome shotgun (WGS) entry which is preliminary data.</text>
</comment>
<dbReference type="Proteomes" id="UP000714275">
    <property type="component" value="Unassembled WGS sequence"/>
</dbReference>
<protein>
    <submittedName>
        <fullName evidence="1">Uncharacterized protein</fullName>
    </submittedName>
</protein>